<dbReference type="AlphaFoldDB" id="A0AAP0C7P4"/>
<reference evidence="1 2" key="1">
    <citation type="submission" date="2024-04" db="EMBL/GenBank/DDBJ databases">
        <title>The reference genome of an endangered Asteraceae, Deinandra increscens subsp. villosa, native to the Central Coast of California.</title>
        <authorList>
            <person name="Guilliams M."/>
            <person name="Hasenstab-Lehman K."/>
            <person name="Meyer R."/>
            <person name="Mcevoy S."/>
        </authorList>
    </citation>
    <scope>NUCLEOTIDE SEQUENCE [LARGE SCALE GENOMIC DNA]</scope>
    <source>
        <tissue evidence="1">Leaf</tissue>
    </source>
</reference>
<name>A0AAP0C7P4_9ASTR</name>
<dbReference type="EMBL" id="JBCNJP010012733">
    <property type="protein sequence ID" value="KAK9048383.1"/>
    <property type="molecule type" value="Genomic_DNA"/>
</dbReference>
<gene>
    <name evidence="1" type="ORF">SSX86_032654</name>
</gene>
<evidence type="ECO:0000313" key="2">
    <source>
        <dbReference type="Proteomes" id="UP001408789"/>
    </source>
</evidence>
<evidence type="ECO:0000313" key="1">
    <source>
        <dbReference type="EMBL" id="KAK9048383.1"/>
    </source>
</evidence>
<sequence>MTVMLVREALTAQISFDFIPNYFESSTRLCSSALFSCGQFVYGYFIPNYFESSTRLLQVLRFSFLFAGSHRKSEEAAMATKSLALKLENSATKREVNLEQVFLIKNTSFVLLIRYTVPLAMNWFAVSVKNSSFVIGNIFEEDNSDSKESSHDEPAKLQAVKKVRVGPCEDMDSCISTLFDDVVEEKFGSATIYSVTILLDILHSKAKGTACLNIAISSIEDQLGAPVSEIFADINLEPIVAAILGQVF</sequence>
<comment type="caution">
    <text evidence="1">The sequence shown here is derived from an EMBL/GenBank/DDBJ whole genome shotgun (WGS) entry which is preliminary data.</text>
</comment>
<proteinExistence type="predicted"/>
<keyword evidence="2" id="KW-1185">Reference proteome</keyword>
<organism evidence="1 2">
    <name type="scientific">Deinandra increscens subsp. villosa</name>
    <dbReference type="NCBI Taxonomy" id="3103831"/>
    <lineage>
        <taxon>Eukaryota</taxon>
        <taxon>Viridiplantae</taxon>
        <taxon>Streptophyta</taxon>
        <taxon>Embryophyta</taxon>
        <taxon>Tracheophyta</taxon>
        <taxon>Spermatophyta</taxon>
        <taxon>Magnoliopsida</taxon>
        <taxon>eudicotyledons</taxon>
        <taxon>Gunneridae</taxon>
        <taxon>Pentapetalae</taxon>
        <taxon>asterids</taxon>
        <taxon>campanulids</taxon>
        <taxon>Asterales</taxon>
        <taxon>Asteraceae</taxon>
        <taxon>Asteroideae</taxon>
        <taxon>Heliantheae alliance</taxon>
        <taxon>Madieae</taxon>
        <taxon>Madiinae</taxon>
        <taxon>Deinandra</taxon>
    </lineage>
</organism>
<dbReference type="Proteomes" id="UP001408789">
    <property type="component" value="Unassembled WGS sequence"/>
</dbReference>
<protein>
    <submittedName>
        <fullName evidence="1">Uncharacterized protein</fullName>
    </submittedName>
</protein>
<accession>A0AAP0C7P4</accession>